<protein>
    <submittedName>
        <fullName evidence="1">Uncharacterized protein</fullName>
    </submittedName>
</protein>
<evidence type="ECO:0000313" key="1">
    <source>
        <dbReference type="EMBL" id="HJC24829.1"/>
    </source>
</evidence>
<dbReference type="Proteomes" id="UP000823891">
    <property type="component" value="Unassembled WGS sequence"/>
</dbReference>
<organism evidence="1 2">
    <name type="scientific">Candidatus Eisenbergiella merdavium</name>
    <dbReference type="NCBI Taxonomy" id="2838551"/>
    <lineage>
        <taxon>Bacteria</taxon>
        <taxon>Bacillati</taxon>
        <taxon>Bacillota</taxon>
        <taxon>Clostridia</taxon>
        <taxon>Lachnospirales</taxon>
        <taxon>Lachnospiraceae</taxon>
        <taxon>Eisenbergiella</taxon>
    </lineage>
</organism>
<name>A0A9D2NJE4_9FIRM</name>
<accession>A0A9D2NJE4</accession>
<reference evidence="1" key="2">
    <citation type="submission" date="2021-04" db="EMBL/GenBank/DDBJ databases">
        <authorList>
            <person name="Gilroy R."/>
        </authorList>
    </citation>
    <scope>NUCLEOTIDE SEQUENCE</scope>
    <source>
        <strain evidence="1">USAMLcec2-132</strain>
    </source>
</reference>
<reference evidence="1" key="1">
    <citation type="journal article" date="2021" name="PeerJ">
        <title>Extensive microbial diversity within the chicken gut microbiome revealed by metagenomics and culture.</title>
        <authorList>
            <person name="Gilroy R."/>
            <person name="Ravi A."/>
            <person name="Getino M."/>
            <person name="Pursley I."/>
            <person name="Horton D.L."/>
            <person name="Alikhan N.F."/>
            <person name="Baker D."/>
            <person name="Gharbi K."/>
            <person name="Hall N."/>
            <person name="Watson M."/>
            <person name="Adriaenssens E.M."/>
            <person name="Foster-Nyarko E."/>
            <person name="Jarju S."/>
            <person name="Secka A."/>
            <person name="Antonio M."/>
            <person name="Oren A."/>
            <person name="Chaudhuri R.R."/>
            <person name="La Ragione R."/>
            <person name="Hildebrand F."/>
            <person name="Pallen M.J."/>
        </authorList>
    </citation>
    <scope>NUCLEOTIDE SEQUENCE</scope>
    <source>
        <strain evidence="1">USAMLcec2-132</strain>
    </source>
</reference>
<dbReference type="AlphaFoldDB" id="A0A9D2NJE4"/>
<dbReference type="EMBL" id="DWWS01000049">
    <property type="protein sequence ID" value="HJC24829.1"/>
    <property type="molecule type" value="Genomic_DNA"/>
</dbReference>
<proteinExistence type="predicted"/>
<evidence type="ECO:0000313" key="2">
    <source>
        <dbReference type="Proteomes" id="UP000823891"/>
    </source>
</evidence>
<sequence>MQLLSQVFSVKMLYRQLIAITLSIYKNFSLGNLCKALHKTPEEVSKP</sequence>
<gene>
    <name evidence="1" type="ORF">H9761_14180</name>
</gene>
<comment type="caution">
    <text evidence="1">The sequence shown here is derived from an EMBL/GenBank/DDBJ whole genome shotgun (WGS) entry which is preliminary data.</text>
</comment>